<accession>A0A9C7PV36</accession>
<comment type="caution">
    <text evidence="1">The sequence shown here is derived from an EMBL/GenBank/DDBJ whole genome shotgun (WGS) entry which is preliminary data.</text>
</comment>
<name>A0A9C7PV36_9RHOD</name>
<dbReference type="EMBL" id="BQMJ01000016">
    <property type="protein sequence ID" value="GJQ10486.1"/>
    <property type="molecule type" value="Genomic_DNA"/>
</dbReference>
<organism evidence="1 2">
    <name type="scientific">Galdieria partita</name>
    <dbReference type="NCBI Taxonomy" id="83374"/>
    <lineage>
        <taxon>Eukaryota</taxon>
        <taxon>Rhodophyta</taxon>
        <taxon>Bangiophyceae</taxon>
        <taxon>Galdieriales</taxon>
        <taxon>Galdieriaceae</taxon>
        <taxon>Galdieria</taxon>
    </lineage>
</organism>
<reference evidence="1" key="1">
    <citation type="journal article" date="2022" name="Proc. Natl. Acad. Sci. U.S.A.">
        <title>Life cycle and functional genomics of the unicellular red alga Galdieria for elucidating algal and plant evolution and industrial use.</title>
        <authorList>
            <person name="Hirooka S."/>
            <person name="Itabashi T."/>
            <person name="Ichinose T.M."/>
            <person name="Onuma R."/>
            <person name="Fujiwara T."/>
            <person name="Yamashita S."/>
            <person name="Jong L.W."/>
            <person name="Tomita R."/>
            <person name="Iwane A.H."/>
            <person name="Miyagishima S.Y."/>
        </authorList>
    </citation>
    <scope>NUCLEOTIDE SEQUENCE</scope>
    <source>
        <strain evidence="1">NBRC 102759</strain>
    </source>
</reference>
<dbReference type="AlphaFoldDB" id="A0A9C7PV36"/>
<evidence type="ECO:0000313" key="1">
    <source>
        <dbReference type="EMBL" id="GJQ10486.1"/>
    </source>
</evidence>
<gene>
    <name evidence="1" type="ORF">GpartN1_g2277.t1</name>
</gene>
<reference evidence="1" key="2">
    <citation type="submission" date="2022-01" db="EMBL/GenBank/DDBJ databases">
        <authorList>
            <person name="Hirooka S."/>
            <person name="Miyagishima S.Y."/>
        </authorList>
    </citation>
    <scope>NUCLEOTIDE SEQUENCE</scope>
    <source>
        <strain evidence="1">NBRC 102759</strain>
    </source>
</reference>
<sequence length="571" mass="65535">MLSEASMNAGFESYIATLEQAVKNSSDIDGLRRCFVSFGRWIGQNPPSKDVSVELFIDRYYKLLEFSLVKSHAAGEFLLCLGLLVLSQPNISAKRKADWSKKLSQSVFLSTCSEFLLYSLVYSFLQVGNVSSSTSFYNCMEYNIRLLSKLCNIVESASESSTVLNDILPLLLSLQNLTFLQQQAPPTVGLPTEGLCSLFSEFCRFLSTTLRFLRERHPKSLSDHQRLENGMGAVLHVLYRFFVDCILSYEDALFPIADKFVAFVLQLLDTCDMYGLWAGKKLGYQMIRMLCQHSMFQGQSADTLHFFTLIQCEVLHWYQQVVKICDEEGNQWDFMNDVMEQVLHRIDSKYQQSVDNQSLLWALETFQLYHQSILCTLERDQLVIVRRNELDRWLFTFCERVEQTSTLSFLKNTLSSFKRCLIHPTRRRTLPINSSMTDIVTSSKMEGIPDWGRTAKRTKRDELSDDLSKGTKKFWKVVYPSAQVDIVPVAELEICERSRISFRNEKDFVLQRSNHVEIPSSAVCADPAVDIQPKSDDTFEKVKDKDNQESISSYIDVDNIVNGIDLEMPNK</sequence>
<evidence type="ECO:0000313" key="2">
    <source>
        <dbReference type="Proteomes" id="UP001061958"/>
    </source>
</evidence>
<dbReference type="Proteomes" id="UP001061958">
    <property type="component" value="Unassembled WGS sequence"/>
</dbReference>
<protein>
    <submittedName>
        <fullName evidence="1">Uncharacterized protein</fullName>
    </submittedName>
</protein>
<keyword evidence="2" id="KW-1185">Reference proteome</keyword>
<proteinExistence type="predicted"/>
<dbReference type="OrthoDB" id="10428204at2759"/>